<accession>A0ABD2Y6B1</accession>
<keyword evidence="6" id="KW-1185">Reference proteome</keyword>
<dbReference type="InterPro" id="IPR035595">
    <property type="entry name" value="UDP_glycos_trans_CS"/>
</dbReference>
<evidence type="ECO:0000313" key="6">
    <source>
        <dbReference type="Proteomes" id="UP001630127"/>
    </source>
</evidence>
<dbReference type="SUPFAM" id="SSF53756">
    <property type="entry name" value="UDP-Glycosyltransferase/glycogen phosphorylase"/>
    <property type="match status" value="1"/>
</dbReference>
<dbReference type="CDD" id="cd03784">
    <property type="entry name" value="GT1_Gtf-like"/>
    <property type="match status" value="1"/>
</dbReference>
<dbReference type="EC" id="2.4.1.-" evidence="4"/>
<dbReference type="PANTHER" id="PTHR48048">
    <property type="entry name" value="GLYCOSYLTRANSFERASE"/>
    <property type="match status" value="1"/>
</dbReference>
<reference evidence="5 6" key="1">
    <citation type="submission" date="2024-11" db="EMBL/GenBank/DDBJ databases">
        <title>A near-complete genome assembly of Cinchona calisaya.</title>
        <authorList>
            <person name="Lian D.C."/>
            <person name="Zhao X.W."/>
            <person name="Wei L."/>
        </authorList>
    </citation>
    <scope>NUCLEOTIDE SEQUENCE [LARGE SCALE GENOMIC DNA]</scope>
    <source>
        <tissue evidence="5">Nenye</tissue>
    </source>
</reference>
<dbReference type="PROSITE" id="PS00375">
    <property type="entry name" value="UDPGT"/>
    <property type="match status" value="1"/>
</dbReference>
<dbReference type="InterPro" id="IPR050481">
    <property type="entry name" value="UDP-glycosyltransf_plant"/>
</dbReference>
<name>A0ABD2Y6B1_9GENT</name>
<dbReference type="Pfam" id="PF00201">
    <property type="entry name" value="UDPGT"/>
    <property type="match status" value="1"/>
</dbReference>
<dbReference type="GO" id="GO:0016757">
    <property type="term" value="F:glycosyltransferase activity"/>
    <property type="evidence" value="ECO:0007669"/>
    <property type="project" value="UniProtKB-KW"/>
</dbReference>
<dbReference type="Proteomes" id="UP001630127">
    <property type="component" value="Unassembled WGS sequence"/>
</dbReference>
<dbReference type="EMBL" id="JBJUIK010000015">
    <property type="protein sequence ID" value="KAL3501834.1"/>
    <property type="molecule type" value="Genomic_DNA"/>
</dbReference>
<dbReference type="AlphaFoldDB" id="A0ABD2Y6B1"/>
<protein>
    <recommendedName>
        <fullName evidence="4">Glycosyltransferase</fullName>
        <ecNumber evidence="4">2.4.1.-</ecNumber>
    </recommendedName>
</protein>
<dbReference type="InterPro" id="IPR002213">
    <property type="entry name" value="UDP_glucos_trans"/>
</dbReference>
<evidence type="ECO:0000256" key="2">
    <source>
        <dbReference type="ARBA" id="ARBA00022679"/>
    </source>
</evidence>
<sequence>MEKAELIFIPWPLMGHLAQLVELAKLIIDREENLSISVLITRLPDSIDPVTNGLIDSLVASYSNEALQFFHLPPKNPAPEWSSLNRGYFIQKQLESQKPHVKEFIAKHQTDPSHSSKLIGLVADMFANCIIDVADDFGIPSYMFSTSGAGFLSLMLHFQTLQDEYDQDVCEFLNSKTALSFACFANPIPPSILPIVLVDKQLWLQRFVKCARGCRKAKGIIINTFSELEMYALNSFNLSESSYGIQELPQIYSVGPLLNQVQHASHQVQSEIINWLDEQPPFSVVYICFGSLASLETDQVKELAYGLERSGYRFLWSLRRSPPENAIFDFPLEYVNHKDVLPEGFLDRTANVGKVVGWVPQLAVLSHSAVGGFVSHCGWNSILESIWCGVPVATWPLHSEQQFNAFQLVRELELSVGITLDYSLMNENQHLVTAEEIEKGIREVMENDSEVRKKVKEMKDVSRTSMKQGGSSYESLGSLIDDMLHKTVNKI</sequence>
<evidence type="ECO:0000256" key="3">
    <source>
        <dbReference type="RuleBase" id="RU003718"/>
    </source>
</evidence>
<evidence type="ECO:0000256" key="1">
    <source>
        <dbReference type="ARBA" id="ARBA00009995"/>
    </source>
</evidence>
<dbReference type="PANTHER" id="PTHR48048:SF35">
    <property type="entry name" value="UDP-GLYCOSYLTRANSFERASES DOMAIN-CONTAINING PROTEIN"/>
    <property type="match status" value="1"/>
</dbReference>
<comment type="caution">
    <text evidence="5">The sequence shown here is derived from an EMBL/GenBank/DDBJ whole genome shotgun (WGS) entry which is preliminary data.</text>
</comment>
<proteinExistence type="inferred from homology"/>
<evidence type="ECO:0000256" key="4">
    <source>
        <dbReference type="RuleBase" id="RU362057"/>
    </source>
</evidence>
<keyword evidence="2 3" id="KW-0808">Transferase</keyword>
<organism evidence="5 6">
    <name type="scientific">Cinchona calisaya</name>
    <dbReference type="NCBI Taxonomy" id="153742"/>
    <lineage>
        <taxon>Eukaryota</taxon>
        <taxon>Viridiplantae</taxon>
        <taxon>Streptophyta</taxon>
        <taxon>Embryophyta</taxon>
        <taxon>Tracheophyta</taxon>
        <taxon>Spermatophyta</taxon>
        <taxon>Magnoliopsida</taxon>
        <taxon>eudicotyledons</taxon>
        <taxon>Gunneridae</taxon>
        <taxon>Pentapetalae</taxon>
        <taxon>asterids</taxon>
        <taxon>lamiids</taxon>
        <taxon>Gentianales</taxon>
        <taxon>Rubiaceae</taxon>
        <taxon>Cinchonoideae</taxon>
        <taxon>Cinchoneae</taxon>
        <taxon>Cinchona</taxon>
    </lineage>
</organism>
<gene>
    <name evidence="5" type="ORF">ACH5RR_036283</name>
</gene>
<keyword evidence="3" id="KW-0328">Glycosyltransferase</keyword>
<dbReference type="FunFam" id="3.40.50.2000:FF:000056">
    <property type="entry name" value="Glycosyltransferase"/>
    <property type="match status" value="1"/>
</dbReference>
<evidence type="ECO:0000313" key="5">
    <source>
        <dbReference type="EMBL" id="KAL3501834.1"/>
    </source>
</evidence>
<dbReference type="Gene3D" id="3.40.50.2000">
    <property type="entry name" value="Glycogen Phosphorylase B"/>
    <property type="match status" value="2"/>
</dbReference>
<comment type="similarity">
    <text evidence="1 3">Belongs to the UDP-glycosyltransferase family.</text>
</comment>